<evidence type="ECO:0000259" key="1">
    <source>
        <dbReference type="Pfam" id="PF07238"/>
    </source>
</evidence>
<feature type="domain" description="PilZ" evidence="1">
    <location>
        <begin position="4"/>
        <end position="74"/>
    </location>
</feature>
<comment type="caution">
    <text evidence="2">The sequence shown here is derived from an EMBL/GenBank/DDBJ whole genome shotgun (WGS) entry which is preliminary data.</text>
</comment>
<dbReference type="Pfam" id="PF07238">
    <property type="entry name" value="PilZ"/>
    <property type="match status" value="1"/>
</dbReference>
<dbReference type="GO" id="GO:0035438">
    <property type="term" value="F:cyclic-di-GMP binding"/>
    <property type="evidence" value="ECO:0007669"/>
    <property type="project" value="InterPro"/>
</dbReference>
<evidence type="ECO:0000313" key="3">
    <source>
        <dbReference type="Proteomes" id="UP000779809"/>
    </source>
</evidence>
<reference evidence="2" key="1">
    <citation type="submission" date="2020-07" db="EMBL/GenBank/DDBJ databases">
        <title>Huge and variable diversity of episymbiotic CPR bacteria and DPANN archaea in groundwater ecosystems.</title>
        <authorList>
            <person name="He C.Y."/>
            <person name="Keren R."/>
            <person name="Whittaker M."/>
            <person name="Farag I.F."/>
            <person name="Doudna J."/>
            <person name="Cate J.H.D."/>
            <person name="Banfield J.F."/>
        </authorList>
    </citation>
    <scope>NUCLEOTIDE SEQUENCE</scope>
    <source>
        <strain evidence="2">NC_groundwater_580_Pr5_B-0.1um_64_19</strain>
    </source>
</reference>
<dbReference type="Gene3D" id="2.40.10.220">
    <property type="entry name" value="predicted glycosyltransferase like domains"/>
    <property type="match status" value="1"/>
</dbReference>
<evidence type="ECO:0000313" key="2">
    <source>
        <dbReference type="EMBL" id="MBI2679070.1"/>
    </source>
</evidence>
<name>A0A932A9A2_9BACT</name>
<sequence>MRFRLAGHDAWQTAKTRNLSSSGVLFRSRHLLSAGTMVDLEIELNEGFPVTASHVRARGAVVRQLKDESGAQDGWFVAVRYEEYRLERQPQVKFPAPLPARLPFTPLPSHR</sequence>
<proteinExistence type="predicted"/>
<gene>
    <name evidence="2" type="ORF">HYX28_09840</name>
</gene>
<accession>A0A932A9A2</accession>
<dbReference type="InterPro" id="IPR009875">
    <property type="entry name" value="PilZ_domain"/>
</dbReference>
<dbReference type="AlphaFoldDB" id="A0A932A9A2"/>
<dbReference type="EMBL" id="JACPNR010000011">
    <property type="protein sequence ID" value="MBI2679070.1"/>
    <property type="molecule type" value="Genomic_DNA"/>
</dbReference>
<organism evidence="2 3">
    <name type="scientific">Candidatus Korobacter versatilis</name>
    <dbReference type="NCBI Taxonomy" id="658062"/>
    <lineage>
        <taxon>Bacteria</taxon>
        <taxon>Pseudomonadati</taxon>
        <taxon>Acidobacteriota</taxon>
        <taxon>Terriglobia</taxon>
        <taxon>Terriglobales</taxon>
        <taxon>Candidatus Korobacteraceae</taxon>
        <taxon>Candidatus Korobacter</taxon>
    </lineage>
</organism>
<protein>
    <submittedName>
        <fullName evidence="2">PilZ domain-containing protein</fullName>
    </submittedName>
</protein>
<dbReference type="Proteomes" id="UP000779809">
    <property type="component" value="Unassembled WGS sequence"/>
</dbReference>